<keyword evidence="2" id="KW-1185">Reference proteome</keyword>
<name>A0A9X7R5Q8_PSEDE</name>
<evidence type="ECO:0000313" key="1">
    <source>
        <dbReference type="EMBL" id="QEY72925.1"/>
    </source>
</evidence>
<dbReference type="Proteomes" id="UP000326659">
    <property type="component" value="Chromosome"/>
</dbReference>
<gene>
    <name evidence="1" type="ORF">F1C79_15675</name>
</gene>
<organism evidence="1 2">
    <name type="scientific">Pseudomonas denitrificans</name>
    <dbReference type="NCBI Taxonomy" id="43306"/>
    <lineage>
        <taxon>Bacteria</taxon>
        <taxon>Pseudomonadati</taxon>
        <taxon>Pseudomonadota</taxon>
        <taxon>Gammaproteobacteria</taxon>
        <taxon>Pseudomonadales</taxon>
        <taxon>Pseudomonadaceae</taxon>
        <taxon>Halopseudomonas</taxon>
    </lineage>
</organism>
<protein>
    <submittedName>
        <fullName evidence="1">Uncharacterized protein</fullName>
    </submittedName>
</protein>
<evidence type="ECO:0000313" key="2">
    <source>
        <dbReference type="Proteomes" id="UP000326659"/>
    </source>
</evidence>
<dbReference type="KEGG" id="pden:F1C79_15675"/>
<proteinExistence type="predicted"/>
<sequence length="80" mass="9105">MRSLIRLLSWAERKGNAARGGIAEPRDCCRFAASRVAAPNRARLDARRRQWSFPCLVPQRRMARFAAQPEGPARLLRSKT</sequence>
<reference evidence="1 2" key="1">
    <citation type="submission" date="2019-09" db="EMBL/GenBank/DDBJ databases">
        <title>Prosopis cineraria nodule microbiome.</title>
        <authorList>
            <person name="Chaluvadi S.R."/>
            <person name="Ali R."/>
            <person name="Wang X."/>
        </authorList>
    </citation>
    <scope>NUCLEOTIDE SEQUENCE [LARGE SCALE GENOMIC DNA]</scope>
    <source>
        <strain evidence="1 2">BG1</strain>
    </source>
</reference>
<dbReference type="AlphaFoldDB" id="A0A9X7R5Q8"/>
<accession>A0A9X7R5Q8</accession>
<dbReference type="OrthoDB" id="6921131at2"/>
<dbReference type="EMBL" id="CP043626">
    <property type="protein sequence ID" value="QEY72925.1"/>
    <property type="molecule type" value="Genomic_DNA"/>
</dbReference>